<keyword evidence="3 6" id="KW-1133">Transmembrane helix</keyword>
<feature type="transmembrane region" description="Helical" evidence="6">
    <location>
        <begin position="37"/>
        <end position="59"/>
    </location>
</feature>
<comment type="caution">
    <text evidence="8">The sequence shown here is derived from an EMBL/GenBank/DDBJ whole genome shotgun (WGS) entry which is preliminary data.</text>
</comment>
<evidence type="ECO:0000313" key="8">
    <source>
        <dbReference type="EMBL" id="KKR01073.1"/>
    </source>
</evidence>
<dbReference type="Pfam" id="PF06305">
    <property type="entry name" value="LapA_dom"/>
    <property type="match status" value="1"/>
</dbReference>
<protein>
    <recommendedName>
        <fullName evidence="7">Lipopolysaccharide assembly protein A domain-containing protein</fullName>
    </recommendedName>
</protein>
<feature type="domain" description="Lipopolysaccharide assembly protein A" evidence="7">
    <location>
        <begin position="20"/>
        <end position="83"/>
    </location>
</feature>
<dbReference type="GO" id="GO:0005886">
    <property type="term" value="C:plasma membrane"/>
    <property type="evidence" value="ECO:0007669"/>
    <property type="project" value="InterPro"/>
</dbReference>
<feature type="coiled-coil region" evidence="5">
    <location>
        <begin position="76"/>
        <end position="103"/>
    </location>
</feature>
<dbReference type="AlphaFoldDB" id="A0A0G0MCY9"/>
<evidence type="ECO:0000256" key="1">
    <source>
        <dbReference type="ARBA" id="ARBA00022475"/>
    </source>
</evidence>
<sequence length="114" mass="12688">MITLIVTVILGLGFAIFATQNTNVVTLNFGQFYIPDVPLYLVVLTPLLVGLLASFIIYVSRDLSARLTESDMKKGLKKLRTENAELTKMVHKLELENTKLNATNGRGFDEDSIQ</sequence>
<name>A0A0G0MCY9_9BACT</name>
<gene>
    <name evidence="8" type="ORF">UT24_C0007G0035</name>
</gene>
<evidence type="ECO:0000256" key="3">
    <source>
        <dbReference type="ARBA" id="ARBA00022989"/>
    </source>
</evidence>
<dbReference type="STRING" id="1618574.UT24_C0007G0035"/>
<evidence type="ECO:0000256" key="2">
    <source>
        <dbReference type="ARBA" id="ARBA00022692"/>
    </source>
</evidence>
<reference evidence="8 9" key="1">
    <citation type="journal article" date="2015" name="Nature">
        <title>rRNA introns, odd ribosomes, and small enigmatic genomes across a large radiation of phyla.</title>
        <authorList>
            <person name="Brown C.T."/>
            <person name="Hug L.A."/>
            <person name="Thomas B.C."/>
            <person name="Sharon I."/>
            <person name="Castelle C.J."/>
            <person name="Singh A."/>
            <person name="Wilkins M.J."/>
            <person name="Williams K.H."/>
            <person name="Banfield J.F."/>
        </authorList>
    </citation>
    <scope>NUCLEOTIDE SEQUENCE [LARGE SCALE GENOMIC DNA]</scope>
</reference>
<keyword evidence="5" id="KW-0175">Coiled coil</keyword>
<dbReference type="EMBL" id="LBWB01000007">
    <property type="protein sequence ID" value="KKR01073.1"/>
    <property type="molecule type" value="Genomic_DNA"/>
</dbReference>
<evidence type="ECO:0000256" key="6">
    <source>
        <dbReference type="SAM" id="Phobius"/>
    </source>
</evidence>
<keyword evidence="2 6" id="KW-0812">Transmembrane</keyword>
<dbReference type="Proteomes" id="UP000033881">
    <property type="component" value="Unassembled WGS sequence"/>
</dbReference>
<dbReference type="InterPro" id="IPR010445">
    <property type="entry name" value="LapA_dom"/>
</dbReference>
<keyword evidence="1" id="KW-1003">Cell membrane</keyword>
<accession>A0A0G0MCY9</accession>
<evidence type="ECO:0000256" key="5">
    <source>
        <dbReference type="SAM" id="Coils"/>
    </source>
</evidence>
<organism evidence="8 9">
    <name type="scientific">Candidatus Woesebacteria bacterium GW2011_GWB1_39_12</name>
    <dbReference type="NCBI Taxonomy" id="1618574"/>
    <lineage>
        <taxon>Bacteria</taxon>
        <taxon>Candidatus Woeseibacteriota</taxon>
    </lineage>
</organism>
<proteinExistence type="predicted"/>
<keyword evidence="4 6" id="KW-0472">Membrane</keyword>
<evidence type="ECO:0000256" key="4">
    <source>
        <dbReference type="ARBA" id="ARBA00023136"/>
    </source>
</evidence>
<evidence type="ECO:0000259" key="7">
    <source>
        <dbReference type="Pfam" id="PF06305"/>
    </source>
</evidence>
<evidence type="ECO:0000313" key="9">
    <source>
        <dbReference type="Proteomes" id="UP000033881"/>
    </source>
</evidence>